<organism evidence="6 7">
    <name type="scientific">Serratia proteamaculans</name>
    <dbReference type="NCBI Taxonomy" id="28151"/>
    <lineage>
        <taxon>Bacteria</taxon>
        <taxon>Pseudomonadati</taxon>
        <taxon>Pseudomonadota</taxon>
        <taxon>Gammaproteobacteria</taxon>
        <taxon>Enterobacterales</taxon>
        <taxon>Yersiniaceae</taxon>
        <taxon>Serratia</taxon>
    </lineage>
</organism>
<dbReference type="RefSeq" id="WP_207978052.1">
    <property type="nucleotide sequence ID" value="NZ_CP068391.1"/>
</dbReference>
<evidence type="ECO:0000256" key="1">
    <source>
        <dbReference type="ARBA" id="ARBA00004761"/>
    </source>
</evidence>
<comment type="pathway">
    <text evidence="1">Carbohydrate acid metabolism.</text>
</comment>
<dbReference type="AlphaFoldDB" id="A0A7U0N9W0"/>
<dbReference type="Proteomes" id="UP000596176">
    <property type="component" value="Chromosome"/>
</dbReference>
<dbReference type="InterPro" id="IPR013785">
    <property type="entry name" value="Aldolase_TIM"/>
</dbReference>
<protein>
    <submittedName>
        <fullName evidence="6">2-dehydro-3-deoxy-6-phosphogalactonate aldolase</fullName>
    </submittedName>
</protein>
<evidence type="ECO:0000256" key="5">
    <source>
        <dbReference type="ARBA" id="ARBA00023277"/>
    </source>
</evidence>
<dbReference type="NCBIfam" id="NF006600">
    <property type="entry name" value="PRK09140.1"/>
    <property type="match status" value="1"/>
</dbReference>
<dbReference type="Gene3D" id="3.20.20.70">
    <property type="entry name" value="Aldolase class I"/>
    <property type="match status" value="1"/>
</dbReference>
<dbReference type="GO" id="GO:0016829">
    <property type="term" value="F:lyase activity"/>
    <property type="evidence" value="ECO:0007669"/>
    <property type="project" value="UniProtKB-KW"/>
</dbReference>
<evidence type="ECO:0000313" key="6">
    <source>
        <dbReference type="EMBL" id="QQX54879.1"/>
    </source>
</evidence>
<proteinExistence type="inferred from homology"/>
<dbReference type="CDD" id="cd00452">
    <property type="entry name" value="KDPG_aldolase"/>
    <property type="match status" value="1"/>
</dbReference>
<evidence type="ECO:0000313" key="7">
    <source>
        <dbReference type="Proteomes" id="UP000596176"/>
    </source>
</evidence>
<dbReference type="PANTHER" id="PTHR30246:SF1">
    <property type="entry name" value="2-DEHYDRO-3-DEOXY-6-PHOSPHOGALACTONATE ALDOLASE-RELATED"/>
    <property type="match status" value="1"/>
</dbReference>
<dbReference type="SUPFAM" id="SSF51569">
    <property type="entry name" value="Aldolase"/>
    <property type="match status" value="1"/>
</dbReference>
<sequence length="204" mass="21374">MQPYKLPLVAILRGITPAEVLEHASGLLEAGFEMIEVPTNSPDWQQSVQLLQQHYGARAHIGAGTVIDDEKLEALIASGAPLMVTPNTDPLLIRRAKAAGLISCVGAMTPSEVFVALAAGADIVKIFPAGALGVGYIRALVSVLPKTTQLYAVGGITPENLADYLAAGCTGAGLGSDLYRAGQTSEETRHKAGRFAAAWRRAVE</sequence>
<evidence type="ECO:0000256" key="3">
    <source>
        <dbReference type="ARBA" id="ARBA00011233"/>
    </source>
</evidence>
<reference evidence="6 7" key="1">
    <citation type="submission" date="2021-01" db="EMBL/GenBank/DDBJ databases">
        <title>Chromosome sequence of Serratia proteamaculans strain 94 rif-r, isolated from spoiled beef.</title>
        <authorList>
            <person name="Zaytseva Y.V."/>
            <person name="Iablokov S.N."/>
            <person name="Klyukina A."/>
        </authorList>
    </citation>
    <scope>NUCLEOTIDE SEQUENCE [LARGE SCALE GENOMIC DNA]</scope>
    <source>
        <strain evidence="6 7">94 rif-r</strain>
    </source>
</reference>
<evidence type="ECO:0000256" key="4">
    <source>
        <dbReference type="ARBA" id="ARBA00023239"/>
    </source>
</evidence>
<dbReference type="PANTHER" id="PTHR30246">
    <property type="entry name" value="2-KETO-3-DEOXY-6-PHOSPHOGLUCONATE ALDOLASE"/>
    <property type="match status" value="1"/>
</dbReference>
<comment type="similarity">
    <text evidence="2">Belongs to the KHG/KDPG aldolase family.</text>
</comment>
<evidence type="ECO:0000256" key="2">
    <source>
        <dbReference type="ARBA" id="ARBA00006906"/>
    </source>
</evidence>
<keyword evidence="4" id="KW-0456">Lyase</keyword>
<dbReference type="EMBL" id="CP068391">
    <property type="protein sequence ID" value="QQX54879.1"/>
    <property type="molecule type" value="Genomic_DNA"/>
</dbReference>
<dbReference type="InterPro" id="IPR000887">
    <property type="entry name" value="Aldlse_KDPG_KHG"/>
</dbReference>
<accession>A0A7U0N9W0</accession>
<keyword evidence="5" id="KW-0119">Carbohydrate metabolism</keyword>
<gene>
    <name evidence="6" type="ORF">JKX24_07725</name>
</gene>
<name>A0A7U0N9W0_SERPR</name>
<dbReference type="Pfam" id="PF01081">
    <property type="entry name" value="Aldolase"/>
    <property type="match status" value="1"/>
</dbReference>
<comment type="subunit">
    <text evidence="3">Homotrimer.</text>
</comment>